<feature type="transmembrane region" description="Helical" evidence="1">
    <location>
        <begin position="5"/>
        <end position="22"/>
    </location>
</feature>
<dbReference type="RefSeq" id="WP_114982613.1">
    <property type="nucleotide sequence ID" value="NZ_CP027806.1"/>
</dbReference>
<keyword evidence="1" id="KW-1133">Transmembrane helix</keyword>
<organism evidence="2 3">
    <name type="scientific">Cyclonatronum proteinivorum</name>
    <dbReference type="NCBI Taxonomy" id="1457365"/>
    <lineage>
        <taxon>Bacteria</taxon>
        <taxon>Pseudomonadati</taxon>
        <taxon>Balneolota</taxon>
        <taxon>Balneolia</taxon>
        <taxon>Balneolales</taxon>
        <taxon>Cyclonatronaceae</taxon>
        <taxon>Cyclonatronum</taxon>
    </lineage>
</organism>
<evidence type="ECO:0000256" key="1">
    <source>
        <dbReference type="SAM" id="Phobius"/>
    </source>
</evidence>
<evidence type="ECO:0000313" key="3">
    <source>
        <dbReference type="Proteomes" id="UP000254808"/>
    </source>
</evidence>
<gene>
    <name evidence="2" type="ORF">CYPRO_0081</name>
</gene>
<dbReference type="Proteomes" id="UP000254808">
    <property type="component" value="Chromosome"/>
</dbReference>
<dbReference type="KEGG" id="cprv:CYPRO_0081"/>
<keyword evidence="1" id="KW-0812">Transmembrane</keyword>
<feature type="transmembrane region" description="Helical" evidence="1">
    <location>
        <begin position="34"/>
        <end position="54"/>
    </location>
</feature>
<proteinExistence type="predicted"/>
<accession>A0A345UFW8</accession>
<keyword evidence="3" id="KW-1185">Reference proteome</keyword>
<name>A0A345UFW8_9BACT</name>
<evidence type="ECO:0000313" key="2">
    <source>
        <dbReference type="EMBL" id="AXI99369.1"/>
    </source>
</evidence>
<protein>
    <submittedName>
        <fullName evidence="2">Uncharacterized protein</fullName>
    </submittedName>
</protein>
<keyword evidence="1" id="KW-0472">Membrane</keyword>
<dbReference type="EMBL" id="CP027806">
    <property type="protein sequence ID" value="AXI99369.1"/>
    <property type="molecule type" value="Genomic_DNA"/>
</dbReference>
<reference evidence="2 3" key="1">
    <citation type="submission" date="2018-03" db="EMBL/GenBank/DDBJ databases">
        <title>Phenotypic and genomic properties of Cyclonatronum proteinivorum gen. nov., sp. nov., a haloalkaliphilic bacteroidete from soda lakes possessing Na+-translocating rhodopsin.</title>
        <authorList>
            <person name="Toshchakov S.V."/>
            <person name="Korzhenkov A."/>
            <person name="Samarov N.I."/>
            <person name="Kublanov I.V."/>
            <person name="Muntyan M.S."/>
            <person name="Sorokin D.Y."/>
        </authorList>
    </citation>
    <scope>NUCLEOTIDE SEQUENCE [LARGE SCALE GENOMIC DNA]</scope>
    <source>
        <strain evidence="2 3">Omega</strain>
    </source>
</reference>
<sequence length="65" mass="7565">MNDWFVNFFMFFGAMCFLHFVLDLTWSSFFGGDFVLSVSNLITYTVISVIAGSLRWRQLRKQAQG</sequence>
<dbReference type="AlphaFoldDB" id="A0A345UFW8"/>